<evidence type="ECO:0000313" key="2">
    <source>
        <dbReference type="EMBL" id="KAK9961045.1"/>
    </source>
</evidence>
<protein>
    <submittedName>
        <fullName evidence="2">Uncharacterized protein</fullName>
    </submittedName>
</protein>
<name>A0AAW1ZLW0_CULAL</name>
<feature type="region of interest" description="Disordered" evidence="1">
    <location>
        <begin position="1"/>
        <end position="24"/>
    </location>
</feature>
<dbReference type="AlphaFoldDB" id="A0AAW1ZLW0"/>
<keyword evidence="3" id="KW-1185">Reference proteome</keyword>
<dbReference type="EMBL" id="JAWDJR010000016">
    <property type="protein sequence ID" value="KAK9961045.1"/>
    <property type="molecule type" value="Genomic_DNA"/>
</dbReference>
<gene>
    <name evidence="2" type="ORF">ABG768_008863</name>
</gene>
<comment type="caution">
    <text evidence="2">The sequence shown here is derived from an EMBL/GenBank/DDBJ whole genome shotgun (WGS) entry which is preliminary data.</text>
</comment>
<organism evidence="2 3">
    <name type="scientific">Culter alburnus</name>
    <name type="common">Topmouth culter</name>
    <dbReference type="NCBI Taxonomy" id="194366"/>
    <lineage>
        <taxon>Eukaryota</taxon>
        <taxon>Metazoa</taxon>
        <taxon>Chordata</taxon>
        <taxon>Craniata</taxon>
        <taxon>Vertebrata</taxon>
        <taxon>Euteleostomi</taxon>
        <taxon>Actinopterygii</taxon>
        <taxon>Neopterygii</taxon>
        <taxon>Teleostei</taxon>
        <taxon>Ostariophysi</taxon>
        <taxon>Cypriniformes</taxon>
        <taxon>Xenocyprididae</taxon>
        <taxon>Xenocypridinae</taxon>
        <taxon>Culter</taxon>
    </lineage>
</organism>
<feature type="region of interest" description="Disordered" evidence="1">
    <location>
        <begin position="38"/>
        <end position="65"/>
    </location>
</feature>
<evidence type="ECO:0000256" key="1">
    <source>
        <dbReference type="SAM" id="MobiDB-lite"/>
    </source>
</evidence>
<dbReference type="Proteomes" id="UP001479290">
    <property type="component" value="Unassembled WGS sequence"/>
</dbReference>
<reference evidence="2 3" key="1">
    <citation type="submission" date="2024-05" db="EMBL/GenBank/DDBJ databases">
        <title>A high-quality chromosomal-level genome assembly of Topmouth culter (Culter alburnus).</title>
        <authorList>
            <person name="Zhao H."/>
        </authorList>
    </citation>
    <scope>NUCLEOTIDE SEQUENCE [LARGE SCALE GENOMIC DNA]</scope>
    <source>
        <strain evidence="2">CATC2023</strain>
        <tissue evidence="2">Muscle</tissue>
    </source>
</reference>
<feature type="compositionally biased region" description="Polar residues" evidence="1">
    <location>
        <begin position="53"/>
        <end position="65"/>
    </location>
</feature>
<evidence type="ECO:0000313" key="3">
    <source>
        <dbReference type="Proteomes" id="UP001479290"/>
    </source>
</evidence>
<accession>A0AAW1ZLW0</accession>
<sequence>MDASPPIVLISPARQTSSGGPLAGSITVRLHTMRVPQRDVHPQLSPSGYDLSLPSSKIQSMRASK</sequence>
<proteinExistence type="predicted"/>